<dbReference type="Gene3D" id="2.70.98.30">
    <property type="entry name" value="Golgi alpha-mannosidase II, domain 4"/>
    <property type="match status" value="1"/>
</dbReference>
<dbReference type="Pfam" id="PF01074">
    <property type="entry name" value="Glyco_hydro_38N"/>
    <property type="match status" value="1"/>
</dbReference>
<organism evidence="6 7">
    <name type="scientific">Kiritimatiella glycovorans</name>
    <dbReference type="NCBI Taxonomy" id="1307763"/>
    <lineage>
        <taxon>Bacteria</taxon>
        <taxon>Pseudomonadati</taxon>
        <taxon>Kiritimatiellota</taxon>
        <taxon>Kiritimatiellia</taxon>
        <taxon>Kiritimatiellales</taxon>
        <taxon>Kiritimatiellaceae</taxon>
        <taxon>Kiritimatiella</taxon>
    </lineage>
</organism>
<dbReference type="PANTHER" id="PTHR46017:SF2">
    <property type="entry name" value="MANNOSYLGLYCERATE HYDROLASE"/>
    <property type="match status" value="1"/>
</dbReference>
<dbReference type="EMBL" id="CP010904">
    <property type="protein sequence ID" value="AKJ65146.1"/>
    <property type="molecule type" value="Genomic_DNA"/>
</dbReference>
<evidence type="ECO:0000256" key="3">
    <source>
        <dbReference type="ARBA" id="ARBA00022801"/>
    </source>
</evidence>
<dbReference type="GO" id="GO:0030246">
    <property type="term" value="F:carbohydrate binding"/>
    <property type="evidence" value="ECO:0007669"/>
    <property type="project" value="InterPro"/>
</dbReference>
<dbReference type="Gene3D" id="3.40.50.11160">
    <property type="match status" value="1"/>
</dbReference>
<sequence length="955" mass="108012" precursor="true">MAAAEPPYDMHLIINTHWDREYRWSFRETQMRLREAGDILVETMENDPRFAYFHADSQASFVDDYLELRPENRERVKKLMAEGRLLAGPWYTLPAEYLVSGEALVRNLLFGHRIAGELGGVMKTAYNIFSWGQVSQLPQIYRQFGMDTILFYRGIDQSNLEKLEFWWEAPDGTKALGLTFGEYHRLNFWVFAYRPYINGGLPALDFKNTTEHGGYLLRRCTPGADDLNHFVRNQPHGEDLDAAMEGMERLIESVRHKSSTRHLLFLQGFDQENPDPIVPDLVDKINERLDCGKLHVSSLPEYVRLAREDIESRGAGESFKTFTGEMLSVEKSGDPFAPLYIGVFSARMPLKMMNAAAQTRLEKWAEPASAWNAWLGGEYPRLFLRKGWQELLQNQQHDGIGGCHVDRISEAMEERYRNVRDIAEVAMRDGLFPVVDRIDFSGLDEKEIGLTVFNPTAQRRSEVVEAVIDVPHEWGLRIDPGTHYVRPMAVKLADADGNPVRAQISHLEDETAFAYLRYGSHMDLDVTRLRIAFHADDLPPMGYASFTVRPEQSQDRPVDLLSPVPRRLENDHLRAEILPDGSLDLFDKASGETYAGLHVFEDEGECGGPLTHDRPESDQTWTTKGLPARIACIENGPVRSRYRIEREWELPEGLDAEIRVHVPHGNRWIYKGPLRRSERKIAMRMVTEVSLRRDARQVEFETTIDHTVRDHRLRVLFPTGRAEATTCRVDSAFDVVTRDFTIPDSSGWYEAAARTLPTTSFVDVEDAKGGLQVMHRGLSEYEVSDDADRAVALTLLRAFGTAGNNSEMYEPQPLAQCPGTHGFRYAVAPHDAGEGEHELANRAMRFVVPPETVSSTRHEGTLPMRHSFLQWDSERFVFSALKQAESGEAMILRGYNPTGEAADVTLTVPDCVTAARMLTLEEKVDAELELEDGRVRFSAGAGAIVTIELTGKGGA</sequence>
<feature type="domain" description="PLAT" evidence="5">
    <location>
        <begin position="924"/>
        <end position="955"/>
    </location>
</feature>
<accession>A0A0G3EFB8</accession>
<dbReference type="SUPFAM" id="SSF74650">
    <property type="entry name" value="Galactose mutarotase-like"/>
    <property type="match status" value="1"/>
</dbReference>
<gene>
    <name evidence="6" type="ORF">L21SP4_01911</name>
</gene>
<dbReference type="InterPro" id="IPR001024">
    <property type="entry name" value="PLAT/LH2_dom"/>
</dbReference>
<dbReference type="PROSITE" id="PS50095">
    <property type="entry name" value="PLAT"/>
    <property type="match status" value="1"/>
</dbReference>
<dbReference type="InterPro" id="IPR037094">
    <property type="entry name" value="Glyco_hydro_38_cen_sf"/>
</dbReference>
<name>A0A0G3EFB8_9BACT</name>
<dbReference type="GO" id="GO:0006013">
    <property type="term" value="P:mannose metabolic process"/>
    <property type="evidence" value="ECO:0007669"/>
    <property type="project" value="InterPro"/>
</dbReference>
<dbReference type="KEGG" id="vbl:L21SP4_01911"/>
<dbReference type="PATRIC" id="fig|1609981.3.peg.1984"/>
<dbReference type="Gene3D" id="2.60.40.2220">
    <property type="match status" value="1"/>
</dbReference>
<proteinExistence type="inferred from homology"/>
<dbReference type="InterPro" id="IPR015341">
    <property type="entry name" value="Glyco_hydro_38_cen"/>
</dbReference>
<evidence type="ECO:0000256" key="2">
    <source>
        <dbReference type="ARBA" id="ARBA00022723"/>
    </source>
</evidence>
<dbReference type="Gene3D" id="1.20.1270.50">
    <property type="entry name" value="Glycoside hydrolase family 38, central domain"/>
    <property type="match status" value="1"/>
</dbReference>
<dbReference type="STRING" id="1307763.L21SP4_01911"/>
<evidence type="ECO:0000259" key="5">
    <source>
        <dbReference type="PROSITE" id="PS50095"/>
    </source>
</evidence>
<protein>
    <submittedName>
        <fullName evidence="6">Putative alpha-mannosidase</fullName>
    </submittedName>
</protein>
<dbReference type="InterPro" id="IPR000602">
    <property type="entry name" value="Glyco_hydro_38_N"/>
</dbReference>
<dbReference type="Pfam" id="PF09261">
    <property type="entry name" value="Alpha-mann_mid"/>
    <property type="match status" value="1"/>
</dbReference>
<dbReference type="Pfam" id="PF17677">
    <property type="entry name" value="Glyco_hydro38C2"/>
    <property type="match status" value="1"/>
</dbReference>
<dbReference type="Pfam" id="PF07748">
    <property type="entry name" value="Glyco_hydro_38C"/>
    <property type="match status" value="1"/>
</dbReference>
<dbReference type="InterPro" id="IPR041147">
    <property type="entry name" value="GH38_C"/>
</dbReference>
<dbReference type="AlphaFoldDB" id="A0A0G3EFB8"/>
<dbReference type="OrthoDB" id="9772207at2"/>
<evidence type="ECO:0000256" key="4">
    <source>
        <dbReference type="ARBA" id="ARBA00023295"/>
    </source>
</evidence>
<dbReference type="Gene3D" id="2.60.40.2210">
    <property type="match status" value="1"/>
</dbReference>
<dbReference type="InterPro" id="IPR011682">
    <property type="entry name" value="Glyco_hydro_38_C"/>
</dbReference>
<dbReference type="InterPro" id="IPR028995">
    <property type="entry name" value="Glyco_hydro_57/38_cen_sf"/>
</dbReference>
<dbReference type="InterPro" id="IPR027291">
    <property type="entry name" value="Glyco_hydro_38_N_sf"/>
</dbReference>
<dbReference type="GO" id="GO:0046872">
    <property type="term" value="F:metal ion binding"/>
    <property type="evidence" value="ECO:0007669"/>
    <property type="project" value="UniProtKB-KW"/>
</dbReference>
<dbReference type="InterPro" id="IPR011330">
    <property type="entry name" value="Glyco_hydro/deAcase_b/a-brl"/>
</dbReference>
<dbReference type="Proteomes" id="UP000035268">
    <property type="component" value="Chromosome"/>
</dbReference>
<dbReference type="PANTHER" id="PTHR46017">
    <property type="entry name" value="ALPHA-MANNOSIDASE 2C1"/>
    <property type="match status" value="1"/>
</dbReference>
<evidence type="ECO:0000256" key="1">
    <source>
        <dbReference type="ARBA" id="ARBA00009792"/>
    </source>
</evidence>
<dbReference type="SUPFAM" id="SSF88688">
    <property type="entry name" value="Families 57/38 glycoside transferase middle domain"/>
    <property type="match status" value="1"/>
</dbReference>
<dbReference type="GO" id="GO:0009313">
    <property type="term" value="P:oligosaccharide catabolic process"/>
    <property type="evidence" value="ECO:0007669"/>
    <property type="project" value="TreeGrafter"/>
</dbReference>
<keyword evidence="2" id="KW-0479">Metal-binding</keyword>
<keyword evidence="3" id="KW-0378">Hydrolase</keyword>
<dbReference type="RefSeq" id="WP_052882411.1">
    <property type="nucleotide sequence ID" value="NZ_CP010904.1"/>
</dbReference>
<comment type="similarity">
    <text evidence="1">Belongs to the glycosyl hydrolase 38 family.</text>
</comment>
<keyword evidence="4" id="KW-0326">Glycosidase</keyword>
<dbReference type="SUPFAM" id="SSF88713">
    <property type="entry name" value="Glycoside hydrolase/deacetylase"/>
    <property type="match status" value="1"/>
</dbReference>
<evidence type="ECO:0000313" key="6">
    <source>
        <dbReference type="EMBL" id="AKJ65146.1"/>
    </source>
</evidence>
<reference evidence="7" key="1">
    <citation type="submission" date="2015-02" db="EMBL/GenBank/DDBJ databases">
        <title>Description and complete genome sequence of the first cultured representative of the subdivision 5 of the Verrucomicrobia phylum.</title>
        <authorList>
            <person name="Spring S."/>
            <person name="Bunk B."/>
            <person name="Sproer C."/>
            <person name="Klenk H.-P."/>
        </authorList>
    </citation>
    <scope>NUCLEOTIDE SEQUENCE [LARGE SCALE GENOMIC DNA]</scope>
    <source>
        <strain evidence="7">L21-Fru-AB</strain>
    </source>
</reference>
<keyword evidence="7" id="KW-1185">Reference proteome</keyword>
<dbReference type="InterPro" id="IPR011013">
    <property type="entry name" value="Gal_mutarotase_sf_dom"/>
</dbReference>
<dbReference type="Gene3D" id="3.20.110.10">
    <property type="entry name" value="Glycoside hydrolase 38, N terminal domain"/>
    <property type="match status" value="1"/>
</dbReference>
<evidence type="ECO:0000313" key="7">
    <source>
        <dbReference type="Proteomes" id="UP000035268"/>
    </source>
</evidence>
<reference evidence="6 7" key="2">
    <citation type="journal article" date="2016" name="ISME J.">
        <title>Characterization of the first cultured representative of Verrucomicrobia subdivision 5 indicates the proposal of a novel phylum.</title>
        <authorList>
            <person name="Spring S."/>
            <person name="Bunk B."/>
            <person name="Sproer C."/>
            <person name="Schumann P."/>
            <person name="Rohde M."/>
            <person name="Tindall B.J."/>
            <person name="Klenk H.P."/>
        </authorList>
    </citation>
    <scope>NUCLEOTIDE SEQUENCE [LARGE SCALE GENOMIC DNA]</scope>
    <source>
        <strain evidence="6 7">L21-Fru-AB</strain>
    </source>
</reference>
<dbReference type="SMART" id="SM00872">
    <property type="entry name" value="Alpha-mann_mid"/>
    <property type="match status" value="1"/>
</dbReference>
<dbReference type="GO" id="GO:0004559">
    <property type="term" value="F:alpha-mannosidase activity"/>
    <property type="evidence" value="ECO:0007669"/>
    <property type="project" value="InterPro"/>
</dbReference>